<accession>A0ABP9RTJ2</accession>
<dbReference type="Gene3D" id="3.40.1090.10">
    <property type="entry name" value="Cytosolic phospholipase A2 catalytic domain"/>
    <property type="match status" value="2"/>
</dbReference>
<evidence type="ECO:0000256" key="3">
    <source>
        <dbReference type="ARBA" id="ARBA00023098"/>
    </source>
</evidence>
<proteinExistence type="predicted"/>
<evidence type="ECO:0000313" key="7">
    <source>
        <dbReference type="Proteomes" id="UP001501570"/>
    </source>
</evidence>
<reference evidence="7" key="1">
    <citation type="journal article" date="2019" name="Int. J. Syst. Evol. Microbiol.">
        <title>The Global Catalogue of Microorganisms (GCM) 10K type strain sequencing project: providing services to taxonomists for standard genome sequencing and annotation.</title>
        <authorList>
            <consortium name="The Broad Institute Genomics Platform"/>
            <consortium name="The Broad Institute Genome Sequencing Center for Infectious Disease"/>
            <person name="Wu L."/>
            <person name="Ma J."/>
        </authorList>
    </citation>
    <scope>NUCLEOTIDE SEQUENCE [LARGE SCALE GENOMIC DNA]</scope>
    <source>
        <strain evidence="7">JCM 18304</strain>
    </source>
</reference>
<evidence type="ECO:0000259" key="5">
    <source>
        <dbReference type="PROSITE" id="PS51635"/>
    </source>
</evidence>
<gene>
    <name evidence="6" type="ORF">GCM10023322_32040</name>
</gene>
<dbReference type="EMBL" id="BAABJQ010000008">
    <property type="protein sequence ID" value="GAA5186238.1"/>
    <property type="molecule type" value="Genomic_DNA"/>
</dbReference>
<sequence length="281" mass="28895">MIRALVLAGGGVAGIAWELGVLLGIRDAAGDLRPPLEAADLIVGTSAGSTVAAQITSGQDLETLFAAQLSAHSTEIPVDVDLQDLMASLTSATAGALSPSQARQRIGEWALNAATVDEPARRAAVAGRLPSHEWPDRRILLPAVDAQTGQLIVFTRDSGVALVDAVTASCAVPGVWPPVTIGQRRYIDGGMRSATNADLASGSDRVLVITPTLAGAPAPWGSLDDEIERLSPAAVQVVHADEASQAAFGPNPLSATTRGAAARAGRAVGRRHATDVAQFWN</sequence>
<feature type="domain" description="PNPLA" evidence="5">
    <location>
        <begin position="6"/>
        <end position="201"/>
    </location>
</feature>
<evidence type="ECO:0000313" key="6">
    <source>
        <dbReference type="EMBL" id="GAA5186238.1"/>
    </source>
</evidence>
<feature type="short sequence motif" description="GXSXG" evidence="4">
    <location>
        <begin position="44"/>
        <end position="48"/>
    </location>
</feature>
<name>A0ABP9RTJ2_9ACTN</name>
<feature type="active site" description="Nucleophile" evidence="4">
    <location>
        <position position="46"/>
    </location>
</feature>
<protein>
    <submittedName>
        <fullName evidence="6">Patatin-like phospholipase family protein</fullName>
    </submittedName>
</protein>
<dbReference type="Pfam" id="PF01734">
    <property type="entry name" value="Patatin"/>
    <property type="match status" value="1"/>
</dbReference>
<keyword evidence="3 4" id="KW-0443">Lipid metabolism</keyword>
<keyword evidence="1 4" id="KW-0378">Hydrolase</keyword>
<organism evidence="6 7">
    <name type="scientific">Rugosimonospora acidiphila</name>
    <dbReference type="NCBI Taxonomy" id="556531"/>
    <lineage>
        <taxon>Bacteria</taxon>
        <taxon>Bacillati</taxon>
        <taxon>Actinomycetota</taxon>
        <taxon>Actinomycetes</taxon>
        <taxon>Micromonosporales</taxon>
        <taxon>Micromonosporaceae</taxon>
        <taxon>Rugosimonospora</taxon>
    </lineage>
</organism>
<feature type="short sequence motif" description="DGA/G" evidence="4">
    <location>
        <begin position="188"/>
        <end position="190"/>
    </location>
</feature>
<evidence type="ECO:0000256" key="1">
    <source>
        <dbReference type="ARBA" id="ARBA00022801"/>
    </source>
</evidence>
<dbReference type="PANTHER" id="PTHR14226:SF57">
    <property type="entry name" value="BLR7027 PROTEIN"/>
    <property type="match status" value="1"/>
</dbReference>
<feature type="active site" description="Proton acceptor" evidence="4">
    <location>
        <position position="188"/>
    </location>
</feature>
<dbReference type="InterPro" id="IPR016035">
    <property type="entry name" value="Acyl_Trfase/lysoPLipase"/>
</dbReference>
<dbReference type="SUPFAM" id="SSF52151">
    <property type="entry name" value="FabD/lysophospholipase-like"/>
    <property type="match status" value="1"/>
</dbReference>
<dbReference type="InterPro" id="IPR002641">
    <property type="entry name" value="PNPLA_dom"/>
</dbReference>
<comment type="caution">
    <text evidence="4">Lacks conserved residue(s) required for the propagation of feature annotation.</text>
</comment>
<keyword evidence="2 4" id="KW-0442">Lipid degradation</keyword>
<evidence type="ECO:0000256" key="2">
    <source>
        <dbReference type="ARBA" id="ARBA00022963"/>
    </source>
</evidence>
<dbReference type="InterPro" id="IPR050301">
    <property type="entry name" value="NTE"/>
</dbReference>
<dbReference type="PROSITE" id="PS51635">
    <property type="entry name" value="PNPLA"/>
    <property type="match status" value="1"/>
</dbReference>
<dbReference type="Proteomes" id="UP001501570">
    <property type="component" value="Unassembled WGS sequence"/>
</dbReference>
<comment type="caution">
    <text evidence="6">The sequence shown here is derived from an EMBL/GenBank/DDBJ whole genome shotgun (WGS) entry which is preliminary data.</text>
</comment>
<evidence type="ECO:0000256" key="4">
    <source>
        <dbReference type="PROSITE-ProRule" id="PRU01161"/>
    </source>
</evidence>
<dbReference type="PANTHER" id="PTHR14226">
    <property type="entry name" value="NEUROPATHY TARGET ESTERASE/SWISS CHEESE D.MELANOGASTER"/>
    <property type="match status" value="1"/>
</dbReference>
<dbReference type="RefSeq" id="WP_345630356.1">
    <property type="nucleotide sequence ID" value="NZ_BAABJQ010000008.1"/>
</dbReference>
<keyword evidence="7" id="KW-1185">Reference proteome</keyword>